<dbReference type="EMBL" id="JACBJI010000009">
    <property type="protein sequence ID" value="NYA72580.1"/>
    <property type="molecule type" value="Genomic_DNA"/>
</dbReference>
<dbReference type="Gene3D" id="3.30.1150.10">
    <property type="match status" value="1"/>
</dbReference>
<evidence type="ECO:0000259" key="2">
    <source>
        <dbReference type="Pfam" id="PF03544"/>
    </source>
</evidence>
<sequence>MKKLFFVSLAFVAHSVCAQEISRTYLDSTFRKTEEGKHSYYRTISKQDDQYLSQTFYKSGKLQLSVKCSTPEGGFYEGVHSEYWENGNKKKTSNYEKGRETGETKSWYENGKPHMTGHWRIWGKTNENRKFVISDFWKESGEQTVTNGKGYYSEEGDVLFEEGPMENEVRVGKWSGRNSRHGLSFEETYDYNGELISGKSIDASGIEYSYTEVDKKPQYKSGMNDFYTFVRTNFRTPKDAKPGRIIIGFLITSEGFVKDVKVLRSLGASTDQEVMNMFEKIERWTPAFHRGKPIDFPFTMPIMIAG</sequence>
<gene>
    <name evidence="3" type="ORF">HZF10_16750</name>
</gene>
<evidence type="ECO:0000313" key="4">
    <source>
        <dbReference type="Proteomes" id="UP000535020"/>
    </source>
</evidence>
<dbReference type="AlphaFoldDB" id="A0A7Y8Y561"/>
<keyword evidence="4" id="KW-1185">Reference proteome</keyword>
<dbReference type="Proteomes" id="UP000535020">
    <property type="component" value="Unassembled WGS sequence"/>
</dbReference>
<organism evidence="3 4">
    <name type="scientific">Flavobacterium agri</name>
    <dbReference type="NCBI Taxonomy" id="2743471"/>
    <lineage>
        <taxon>Bacteria</taxon>
        <taxon>Pseudomonadati</taxon>
        <taxon>Bacteroidota</taxon>
        <taxon>Flavobacteriia</taxon>
        <taxon>Flavobacteriales</taxon>
        <taxon>Flavobacteriaceae</taxon>
        <taxon>Flavobacterium</taxon>
    </lineage>
</organism>
<reference evidence="3 4" key="1">
    <citation type="submission" date="2020-07" db="EMBL/GenBank/DDBJ databases">
        <authorList>
            <person name="Sun Q."/>
        </authorList>
    </citation>
    <scope>NUCLEOTIDE SEQUENCE [LARGE SCALE GENOMIC DNA]</scope>
    <source>
        <strain evidence="3 4">MAH-1</strain>
    </source>
</reference>
<dbReference type="SUPFAM" id="SSF82185">
    <property type="entry name" value="Histone H3 K4-specific methyltransferase SET7/9 N-terminal domain"/>
    <property type="match status" value="1"/>
</dbReference>
<dbReference type="Gene3D" id="3.90.930.1">
    <property type="match status" value="1"/>
</dbReference>
<feature type="chain" id="PRO_5031504145" evidence="1">
    <location>
        <begin position="19"/>
        <end position="306"/>
    </location>
</feature>
<feature type="signal peptide" evidence="1">
    <location>
        <begin position="1"/>
        <end position="18"/>
    </location>
</feature>
<dbReference type="SUPFAM" id="SSF74653">
    <property type="entry name" value="TolA/TonB C-terminal domain"/>
    <property type="match status" value="1"/>
</dbReference>
<keyword evidence="1" id="KW-0732">Signal</keyword>
<name>A0A7Y8Y561_9FLAO</name>
<comment type="caution">
    <text evidence="3">The sequence shown here is derived from an EMBL/GenBank/DDBJ whole genome shotgun (WGS) entry which is preliminary data.</text>
</comment>
<dbReference type="InterPro" id="IPR037682">
    <property type="entry name" value="TonB_C"/>
</dbReference>
<feature type="domain" description="TonB C-terminal" evidence="2">
    <location>
        <begin position="242"/>
        <end position="302"/>
    </location>
</feature>
<dbReference type="Pfam" id="PF03544">
    <property type="entry name" value="TonB_C"/>
    <property type="match status" value="1"/>
</dbReference>
<dbReference type="RefSeq" id="WP_176007389.1">
    <property type="nucleotide sequence ID" value="NZ_JABWMI010000021.1"/>
</dbReference>
<evidence type="ECO:0000256" key="1">
    <source>
        <dbReference type="SAM" id="SignalP"/>
    </source>
</evidence>
<proteinExistence type="predicted"/>
<dbReference type="GO" id="GO:0055085">
    <property type="term" value="P:transmembrane transport"/>
    <property type="evidence" value="ECO:0007669"/>
    <property type="project" value="InterPro"/>
</dbReference>
<evidence type="ECO:0000313" key="3">
    <source>
        <dbReference type="EMBL" id="NYA72580.1"/>
    </source>
</evidence>
<protein>
    <submittedName>
        <fullName evidence="3">Energy transducer TonB</fullName>
    </submittedName>
</protein>
<accession>A0A7Y8Y561</accession>